<dbReference type="InterPro" id="IPR000700">
    <property type="entry name" value="PAS-assoc_C"/>
</dbReference>
<dbReference type="InterPro" id="IPR000014">
    <property type="entry name" value="PAS"/>
</dbReference>
<keyword evidence="4" id="KW-1133">Transmembrane helix</keyword>
<dbReference type="InterPro" id="IPR001610">
    <property type="entry name" value="PAC"/>
</dbReference>
<dbReference type="AlphaFoldDB" id="A0A3B0SJ41"/>
<evidence type="ECO:0000259" key="8">
    <source>
        <dbReference type="PROSITE" id="PS50885"/>
    </source>
</evidence>
<dbReference type="SMART" id="SM00091">
    <property type="entry name" value="PAS"/>
    <property type="match status" value="5"/>
</dbReference>
<dbReference type="SMART" id="SM00283">
    <property type="entry name" value="MA"/>
    <property type="match status" value="1"/>
</dbReference>
<feature type="domain" description="PAC" evidence="7">
    <location>
        <begin position="189"/>
        <end position="241"/>
    </location>
</feature>
<dbReference type="PANTHER" id="PTHR43531:SF11">
    <property type="entry name" value="METHYL-ACCEPTING CHEMOTAXIS PROTEIN 3"/>
    <property type="match status" value="1"/>
</dbReference>
<dbReference type="InterPro" id="IPR003660">
    <property type="entry name" value="HAMP_dom"/>
</dbReference>
<evidence type="ECO:0000256" key="1">
    <source>
        <dbReference type="ARBA" id="ARBA00022500"/>
    </source>
</evidence>
<dbReference type="PROSITE" id="PS50112">
    <property type="entry name" value="PAS"/>
    <property type="match status" value="2"/>
</dbReference>
<feature type="domain" description="PAC" evidence="7">
    <location>
        <begin position="432"/>
        <end position="484"/>
    </location>
</feature>
<dbReference type="CDD" id="cd11386">
    <property type="entry name" value="MCP_signal"/>
    <property type="match status" value="1"/>
</dbReference>
<dbReference type="GO" id="GO:0004888">
    <property type="term" value="F:transmembrane signaling receptor activity"/>
    <property type="evidence" value="ECO:0007669"/>
    <property type="project" value="InterPro"/>
</dbReference>
<evidence type="ECO:0000259" key="5">
    <source>
        <dbReference type="PROSITE" id="PS50111"/>
    </source>
</evidence>
<feature type="domain" description="PAS" evidence="6">
    <location>
        <begin position="363"/>
        <end position="404"/>
    </location>
</feature>
<dbReference type="InterPro" id="IPR004090">
    <property type="entry name" value="Chemotax_Me-accpt_rcpt"/>
</dbReference>
<dbReference type="SUPFAM" id="SSF55785">
    <property type="entry name" value="PYP-like sensor domain (PAS domain)"/>
    <property type="match status" value="3"/>
</dbReference>
<reference evidence="9" key="1">
    <citation type="submission" date="2018-06" db="EMBL/GenBank/DDBJ databases">
        <authorList>
            <person name="Zhirakovskaya E."/>
        </authorList>
    </citation>
    <scope>NUCLEOTIDE SEQUENCE</scope>
</reference>
<feature type="domain" description="PAC" evidence="7">
    <location>
        <begin position="675"/>
        <end position="727"/>
    </location>
</feature>
<evidence type="ECO:0000259" key="6">
    <source>
        <dbReference type="PROSITE" id="PS50112"/>
    </source>
</evidence>
<organism evidence="9">
    <name type="scientific">hydrothermal vent metagenome</name>
    <dbReference type="NCBI Taxonomy" id="652676"/>
    <lineage>
        <taxon>unclassified sequences</taxon>
        <taxon>metagenomes</taxon>
        <taxon>ecological metagenomes</taxon>
    </lineage>
</organism>
<feature type="compositionally biased region" description="Polar residues" evidence="3">
    <location>
        <begin position="1038"/>
        <end position="1048"/>
    </location>
</feature>
<dbReference type="GO" id="GO:0016020">
    <property type="term" value="C:membrane"/>
    <property type="evidence" value="ECO:0007669"/>
    <property type="project" value="InterPro"/>
</dbReference>
<dbReference type="SMART" id="SM00086">
    <property type="entry name" value="PAC"/>
    <property type="match status" value="3"/>
</dbReference>
<dbReference type="PRINTS" id="PR00260">
    <property type="entry name" value="CHEMTRNSDUCR"/>
</dbReference>
<dbReference type="Gene3D" id="3.30.450.20">
    <property type="entry name" value="PAS domain"/>
    <property type="match status" value="5"/>
</dbReference>
<proteinExistence type="inferred from homology"/>
<protein>
    <submittedName>
        <fullName evidence="9">Methyl-accepting chemotaxis sensor/transducer protein</fullName>
    </submittedName>
</protein>
<dbReference type="EMBL" id="UOEH01000428">
    <property type="protein sequence ID" value="VAW04213.1"/>
    <property type="molecule type" value="Genomic_DNA"/>
</dbReference>
<dbReference type="PROSITE" id="PS50885">
    <property type="entry name" value="HAMP"/>
    <property type="match status" value="1"/>
</dbReference>
<keyword evidence="4" id="KW-0472">Membrane</keyword>
<feature type="region of interest" description="Disordered" evidence="3">
    <location>
        <begin position="1036"/>
        <end position="1072"/>
    </location>
</feature>
<feature type="domain" description="Methyl-accepting transducer" evidence="5">
    <location>
        <begin position="791"/>
        <end position="1020"/>
    </location>
</feature>
<feature type="domain" description="PAS" evidence="6">
    <location>
        <begin position="134"/>
        <end position="161"/>
    </location>
</feature>
<keyword evidence="4" id="KW-0812">Transmembrane</keyword>
<dbReference type="InterPro" id="IPR035965">
    <property type="entry name" value="PAS-like_dom_sf"/>
</dbReference>
<dbReference type="Gene3D" id="1.10.287.950">
    <property type="entry name" value="Methyl-accepting chemotaxis protein"/>
    <property type="match status" value="1"/>
</dbReference>
<dbReference type="Pfam" id="PF08447">
    <property type="entry name" value="PAS_3"/>
    <property type="match status" value="3"/>
</dbReference>
<dbReference type="PANTHER" id="PTHR43531">
    <property type="entry name" value="PROTEIN ICFG"/>
    <property type="match status" value="1"/>
</dbReference>
<name>A0A3B0SJ41_9ZZZZ</name>
<dbReference type="GO" id="GO:0007165">
    <property type="term" value="P:signal transduction"/>
    <property type="evidence" value="ECO:0007669"/>
    <property type="project" value="InterPro"/>
</dbReference>
<dbReference type="InterPro" id="IPR051310">
    <property type="entry name" value="MCP_chemotaxis"/>
</dbReference>
<dbReference type="CDD" id="cd00130">
    <property type="entry name" value="PAS"/>
    <property type="match status" value="3"/>
</dbReference>
<keyword evidence="1" id="KW-0145">Chemotaxis</keyword>
<dbReference type="Pfam" id="PF00015">
    <property type="entry name" value="MCPsignal"/>
    <property type="match status" value="1"/>
</dbReference>
<comment type="similarity">
    <text evidence="2">Belongs to the methyl-accepting chemotaxis (MCP) protein family.</text>
</comment>
<evidence type="ECO:0000256" key="3">
    <source>
        <dbReference type="SAM" id="MobiDB-lite"/>
    </source>
</evidence>
<sequence>MNLKRQFALIAAPPILFLLLNPLYGATIGWNGILFPVLTTLTMTLTSVFLSYYFARPLLAKISNLSKRAKAIRQADGSASGTNAGKADIFDEISAVFKKVTLEREEVKNTREALSEGRAKLDAIERSQATIEFDLDGTVLGANENFLNTVGYSLDEIKGQNHSMFVEADYKASPQYKDFWDGLRRGDFNAGKFKCIGKGGKEIWLRANYNPILNESGKPFKVVKFASDITETEEAAHEALFKSSAFSGSSVAMMMVDRDFIVTYVNESTKQLLAANADAFREVWPNFNADNIVGACIDMFHKNPAHQRQLLSDPSRLPYHTEISVGDIKFSLNVSGVFDADQNYIGTTLEWADVTVDRLNSGMLDALSVSQATIEFNMDGAIVTANENFLKTIGYSLDEIKGQNHSLFVEAEYKESADYKAFWDGLRRGDFSDGKFKRIGKGGKELWLRASYNPILDAAGKPFKVVKFATDITEAEDAAREATFKSAAFAGSSVAMMMVDRDFMVTYVNESTKKLLSENADVFREFWPNFNADQIVGSCIDIFHKNPAHQRQLLSDPSRLPYQTDIAVGDFRFALSVNGVFDANGDYVGNVLEWSDVTADRLNAGMLAALDRAQATTEFSLDGKVADANENFLSVMGYSLDDIKGKHHSIFVDPELKNSPDYGVFWEALKRGEFQSGEYKRIGRNGSDVWIQASYNPILDGAGKPFKVVEFASDITDVVNQRHKDEEERRETATAQQLVVDSLANGLRKLSDGDLTDTIETAFTAEYEQLRLDFNEAVSKLKETMGTIVTTVEGIRHGSGEISTAADDLSKRTENQAATLEQTAAALDEITATVKQTSEGANEANSVATEARKEAQVSGEIVKETVEAMGEIEKSSVQISQIIGVIDDIAFQTNLLALNAGVEAARAGDAGRGFAVVAQEVRALAQRSSDAAKEIKGLITSSSQQVETGVELVGRAGTALGGIVDRVESVSTLVSEIAASAKEQSVSLSEVNTAVNKMDQVTQQNASMVEQTTAASHSLANDSDELMSQVAHFKIGDDQSSGSGATASHNKKPGAKPKQTVAAQQDRAASFASATNGSAALYVEPEGSQEDWQDF</sequence>
<evidence type="ECO:0000259" key="7">
    <source>
        <dbReference type="PROSITE" id="PS50113"/>
    </source>
</evidence>
<feature type="domain" description="HAMP" evidence="8">
    <location>
        <begin position="734"/>
        <end position="786"/>
    </location>
</feature>
<dbReference type="NCBIfam" id="TIGR00229">
    <property type="entry name" value="sensory_box"/>
    <property type="match status" value="3"/>
</dbReference>
<dbReference type="FunFam" id="1.10.287.950:FF:000001">
    <property type="entry name" value="Methyl-accepting chemotaxis sensory transducer"/>
    <property type="match status" value="1"/>
</dbReference>
<feature type="transmembrane region" description="Helical" evidence="4">
    <location>
        <begin position="35"/>
        <end position="55"/>
    </location>
</feature>
<dbReference type="InterPro" id="IPR013655">
    <property type="entry name" value="PAS_fold_3"/>
</dbReference>
<dbReference type="PROSITE" id="PS50113">
    <property type="entry name" value="PAC"/>
    <property type="match status" value="3"/>
</dbReference>
<gene>
    <name evidence="9" type="ORF">MNBD_ALPHA05-2079</name>
</gene>
<evidence type="ECO:0000256" key="4">
    <source>
        <dbReference type="SAM" id="Phobius"/>
    </source>
</evidence>
<dbReference type="PROSITE" id="PS50111">
    <property type="entry name" value="CHEMOTAXIS_TRANSDUC_2"/>
    <property type="match status" value="1"/>
</dbReference>
<dbReference type="GO" id="GO:0006935">
    <property type="term" value="P:chemotaxis"/>
    <property type="evidence" value="ECO:0007669"/>
    <property type="project" value="UniProtKB-KW"/>
</dbReference>
<evidence type="ECO:0000256" key="2">
    <source>
        <dbReference type="ARBA" id="ARBA00029447"/>
    </source>
</evidence>
<dbReference type="InterPro" id="IPR004089">
    <property type="entry name" value="MCPsignal_dom"/>
</dbReference>
<evidence type="ECO:0000313" key="9">
    <source>
        <dbReference type="EMBL" id="VAW04213.1"/>
    </source>
</evidence>
<accession>A0A3B0SJ41</accession>
<dbReference type="SUPFAM" id="SSF58104">
    <property type="entry name" value="Methyl-accepting chemotaxis protein (MCP) signaling domain"/>
    <property type="match status" value="1"/>
</dbReference>
<dbReference type="Pfam" id="PF13188">
    <property type="entry name" value="PAS_8"/>
    <property type="match status" value="1"/>
</dbReference>